<dbReference type="InterPro" id="IPR036397">
    <property type="entry name" value="RNaseH_sf"/>
</dbReference>
<sequence>DEAPAVIISFLKRITVLLQSPVIIIRTDNGTEFINQVLKVYFDSVGITHQMSSVRTPQQNRVVERRNQMLVEAARTMLIFSRAPLFLWAEAIAAAFFTQNRSIIHRRFNKTPYELINGRKLDISFLHVFGALCYPKNDREDIGKLGAKGVIGFFIGYSADPCA</sequence>
<dbReference type="PANTHER" id="PTHR42648:SF18">
    <property type="entry name" value="RETROTRANSPOSON, UNCLASSIFIED-LIKE PROTEIN"/>
    <property type="match status" value="1"/>
</dbReference>
<dbReference type="GO" id="GO:0015074">
    <property type="term" value="P:DNA integration"/>
    <property type="evidence" value="ECO:0007669"/>
    <property type="project" value="InterPro"/>
</dbReference>
<dbReference type="PANTHER" id="PTHR42648">
    <property type="entry name" value="TRANSPOSASE, PUTATIVE-RELATED"/>
    <property type="match status" value="1"/>
</dbReference>
<dbReference type="EMBL" id="BKCJ011314280">
    <property type="protein sequence ID" value="GFD19393.1"/>
    <property type="molecule type" value="Genomic_DNA"/>
</dbReference>
<reference evidence="2" key="1">
    <citation type="journal article" date="2019" name="Sci. Rep.">
        <title>Draft genome of Tanacetum cinerariifolium, the natural source of mosquito coil.</title>
        <authorList>
            <person name="Yamashiro T."/>
            <person name="Shiraishi A."/>
            <person name="Satake H."/>
            <person name="Nakayama K."/>
        </authorList>
    </citation>
    <scope>NUCLEOTIDE SEQUENCE</scope>
</reference>
<dbReference type="Gene3D" id="3.30.420.10">
    <property type="entry name" value="Ribonuclease H-like superfamily/Ribonuclease H"/>
    <property type="match status" value="1"/>
</dbReference>
<protein>
    <submittedName>
        <fullName evidence="2">Retrovirus-related Pol polyprotein from transposon TNT 1-94</fullName>
    </submittedName>
</protein>
<dbReference type="InterPro" id="IPR012337">
    <property type="entry name" value="RNaseH-like_sf"/>
</dbReference>
<gene>
    <name evidence="2" type="ORF">Tci_891362</name>
</gene>
<comment type="caution">
    <text evidence="2">The sequence shown here is derived from an EMBL/GenBank/DDBJ whole genome shotgun (WGS) entry which is preliminary data.</text>
</comment>
<dbReference type="PROSITE" id="PS50994">
    <property type="entry name" value="INTEGRASE"/>
    <property type="match status" value="1"/>
</dbReference>
<accession>A0A699UBM2</accession>
<evidence type="ECO:0000259" key="1">
    <source>
        <dbReference type="PROSITE" id="PS50994"/>
    </source>
</evidence>
<dbReference type="InterPro" id="IPR001584">
    <property type="entry name" value="Integrase_cat-core"/>
</dbReference>
<name>A0A699UBM2_TANCI</name>
<dbReference type="InterPro" id="IPR039537">
    <property type="entry name" value="Retrotran_Ty1/copia-like"/>
</dbReference>
<proteinExistence type="predicted"/>
<feature type="domain" description="Integrase catalytic" evidence="1">
    <location>
        <begin position="1"/>
        <end position="120"/>
    </location>
</feature>
<dbReference type="GO" id="GO:0003676">
    <property type="term" value="F:nucleic acid binding"/>
    <property type="evidence" value="ECO:0007669"/>
    <property type="project" value="InterPro"/>
</dbReference>
<evidence type="ECO:0000313" key="2">
    <source>
        <dbReference type="EMBL" id="GFD19393.1"/>
    </source>
</evidence>
<dbReference type="SUPFAM" id="SSF53098">
    <property type="entry name" value="Ribonuclease H-like"/>
    <property type="match status" value="1"/>
</dbReference>
<feature type="non-terminal residue" evidence="2">
    <location>
        <position position="1"/>
    </location>
</feature>
<organism evidence="2">
    <name type="scientific">Tanacetum cinerariifolium</name>
    <name type="common">Dalmatian daisy</name>
    <name type="synonym">Chrysanthemum cinerariifolium</name>
    <dbReference type="NCBI Taxonomy" id="118510"/>
    <lineage>
        <taxon>Eukaryota</taxon>
        <taxon>Viridiplantae</taxon>
        <taxon>Streptophyta</taxon>
        <taxon>Embryophyta</taxon>
        <taxon>Tracheophyta</taxon>
        <taxon>Spermatophyta</taxon>
        <taxon>Magnoliopsida</taxon>
        <taxon>eudicotyledons</taxon>
        <taxon>Gunneridae</taxon>
        <taxon>Pentapetalae</taxon>
        <taxon>asterids</taxon>
        <taxon>campanulids</taxon>
        <taxon>Asterales</taxon>
        <taxon>Asteraceae</taxon>
        <taxon>Asteroideae</taxon>
        <taxon>Anthemideae</taxon>
        <taxon>Anthemidinae</taxon>
        <taxon>Tanacetum</taxon>
    </lineage>
</organism>
<dbReference type="AlphaFoldDB" id="A0A699UBM2"/>